<sequence length="419" mass="45803">MKYRVMKKLSKIRYRDLYVFSFLMMVYGLSLDSPTNIYQGLLKIVSSPSILISDYMQIGGIGASFINAGFMLFISLVFAEKSGAALTGALIAGMFALTGFSFFGKNLINSLPLMIGVYLYTKLKKLSISNFMHVMCFVTGISPLVSLLIFGLGFSIIKGLLLGFLAGIIIGFIIIPVSTSFVKFHDGYSLYNIGFTLGIIGIIFAGILRMFDIEMPVINIVYDGNDKFAFAFILIFCASFIIYGLIKNQGFNGYKQLMSHSGKLITDYTIEANKYLVMVNMGINGLLAIFFVKMSNGVINGPIMGGIFNVMGFSAFGKHPRNILPIMIGVYLTSLINKYEPSSTTAILTALFSTTLAPIAGEFGFIPGIFAGFVHKAVATNTSFIHGGINLYNNGLAGGIVAAVLLPLYKNFMERRERD</sequence>
<dbReference type="AlphaFoldDB" id="A0A2I1M8H3"/>
<feature type="transmembrane region" description="Helical" evidence="1">
    <location>
        <begin position="346"/>
        <end position="371"/>
    </location>
</feature>
<feature type="transmembrane region" description="Helical" evidence="1">
    <location>
        <begin position="228"/>
        <end position="246"/>
    </location>
</feature>
<comment type="caution">
    <text evidence="2">The sequence shown here is derived from an EMBL/GenBank/DDBJ whole genome shotgun (WGS) entry which is preliminary data.</text>
</comment>
<dbReference type="EMBL" id="PKGS01000004">
    <property type="protein sequence ID" value="PKZ16435.1"/>
    <property type="molecule type" value="Genomic_DNA"/>
</dbReference>
<keyword evidence="1" id="KW-1133">Transmembrane helix</keyword>
<gene>
    <name evidence="2" type="ORF">CYJ34_06355</name>
</gene>
<feature type="transmembrane region" description="Helical" evidence="1">
    <location>
        <begin position="391"/>
        <end position="409"/>
    </location>
</feature>
<keyword evidence="3" id="KW-1185">Reference proteome</keyword>
<dbReference type="Proteomes" id="UP000234335">
    <property type="component" value="Unassembled WGS sequence"/>
</dbReference>
<feature type="transmembrane region" description="Helical" evidence="1">
    <location>
        <begin position="85"/>
        <end position="104"/>
    </location>
</feature>
<feature type="transmembrane region" description="Helical" evidence="1">
    <location>
        <begin position="188"/>
        <end position="208"/>
    </location>
</feature>
<protein>
    <submittedName>
        <fullName evidence="2">DUF1576 domain-containing protein</fullName>
    </submittedName>
</protein>
<name>A0A2I1M8H3_9FIRM</name>
<keyword evidence="1" id="KW-0472">Membrane</keyword>
<feature type="transmembrane region" description="Helical" evidence="1">
    <location>
        <begin position="323"/>
        <end position="339"/>
    </location>
</feature>
<feature type="transmembrane region" description="Helical" evidence="1">
    <location>
        <begin position="131"/>
        <end position="153"/>
    </location>
</feature>
<reference evidence="2 3" key="1">
    <citation type="submission" date="2017-12" db="EMBL/GenBank/DDBJ databases">
        <title>Phylogenetic diversity of female urinary microbiome.</title>
        <authorList>
            <person name="Thomas-White K."/>
            <person name="Wolfe A.J."/>
        </authorList>
    </citation>
    <scope>NUCLEOTIDE SEQUENCE [LARGE SCALE GENOMIC DNA]</scope>
    <source>
        <strain evidence="2 3">UMB0119</strain>
    </source>
</reference>
<proteinExistence type="predicted"/>
<evidence type="ECO:0000313" key="3">
    <source>
        <dbReference type="Proteomes" id="UP000234335"/>
    </source>
</evidence>
<evidence type="ECO:0000313" key="2">
    <source>
        <dbReference type="EMBL" id="PKZ16435.1"/>
    </source>
</evidence>
<dbReference type="InterPro" id="IPR011470">
    <property type="entry name" value="DUF1576"/>
</dbReference>
<keyword evidence="1" id="KW-0812">Transmembrane</keyword>
<evidence type="ECO:0000256" key="1">
    <source>
        <dbReference type="SAM" id="Phobius"/>
    </source>
</evidence>
<accession>A0A2I1M8H3</accession>
<feature type="transmembrane region" description="Helical" evidence="1">
    <location>
        <begin position="55"/>
        <end position="78"/>
    </location>
</feature>
<organism evidence="2 3">
    <name type="scientific">Anaerococcus octavius</name>
    <dbReference type="NCBI Taxonomy" id="54007"/>
    <lineage>
        <taxon>Bacteria</taxon>
        <taxon>Bacillati</taxon>
        <taxon>Bacillota</taxon>
        <taxon>Tissierellia</taxon>
        <taxon>Tissierellales</taxon>
        <taxon>Peptoniphilaceae</taxon>
        <taxon>Anaerococcus</taxon>
    </lineage>
</organism>
<dbReference type="Pfam" id="PF07613">
    <property type="entry name" value="DUF1576"/>
    <property type="match status" value="2"/>
</dbReference>
<feature type="transmembrane region" description="Helical" evidence="1">
    <location>
        <begin position="160"/>
        <end position="182"/>
    </location>
</feature>